<dbReference type="AlphaFoldDB" id="A0A897NB11"/>
<sequence>MSDNESNHGEADEQTRPRLKIEDNVPIRTVGIETQRERNNYSDLPPQNYLHVWWARRPTPASRLGILASVLPDSVDDDTLLRWMGIIPDNKDPESSISEHVRQKQKTKDDRDGFVYEHYGYRKSYKNLPEGDELEELHDTVRETWGGELPTILDATAGGGSIPFESVRYEFPTIANELNPVASVILKAVLEHPRVDGNLSDDIRKWGERINEQARSELDEYFPSPPDEKPLEYLWVHTATCPDCGLEVPLAPDWWLDKDSGSEGIAAKLNTSPDSNQVNFEIVELPTDIEKADYNPTDGTVSRGSGTCPRCEVAIEGDEIKEQAQTDGLGHQLYAIHYENLSKNGDRHFRAPRDEDVQGFEKARETVEKDPDLANLLNEERFVGPADRSANYGLTQWRDMYSPRQLLVHYTYWQAFEKVKSEIQTEYSESITDVIVTYLAIAADKGLDYNSKMCSWHNSRALIRNGFERHDFAFKWSFAESNFLSEGSGYDWVLDSIVEVYEELTDLAGHSGSPVKVLQEDAAKLSIDDEEVEAIVLDPPYYDNVMYSELSDFFYVWLKKYLDDVYPGFFQQELTEKHNEAVANQAKFEDVASGDTSKRELAKQDYEGKMTDIFEEMHRVLDEDGIFTLMFTHKKTEAWDTLTKALINAGFSVKSTHPISTESRLSLHQAGKNAAESTILLSSEKRDTTDEQPTLWDDVKRETRQAARDRAEELDEQESEFSKVDMVLASFGPTLRVFTEYYPVVDEEGNKITPQVALDEARDAVTHYLNNKHLNEGINDLDPQTEWYVHAWFMFEAQRFPYDEARRHAINVGVDLDDLKRSNRLWRKRSGDVVLRPSEDRVQNVNKKPEDRSSRKPVDPEALSFTTALDKVHAALHIYDKQGATEAWNWMEQRSCGSDPEFKATLEALLRVLPHDHDDWEIAQDLAAGETGDMLDLDLDADIFRDEDDESEDKQGKITDDYTSE</sequence>
<keyword evidence="3" id="KW-0489">Methyltransferase</keyword>
<accession>A0A897NB11</accession>
<gene>
    <name evidence="3" type="ORF">HSR122_2217</name>
</gene>
<dbReference type="GeneID" id="68852825"/>
<dbReference type="GO" id="GO:0032259">
    <property type="term" value="P:methylation"/>
    <property type="evidence" value="ECO:0007669"/>
    <property type="project" value="UniProtKB-KW"/>
</dbReference>
<dbReference type="InterPro" id="IPR029063">
    <property type="entry name" value="SAM-dependent_MTases_sf"/>
</dbReference>
<dbReference type="EMBL" id="CP064788">
    <property type="protein sequence ID" value="QSG09598.1"/>
    <property type="molecule type" value="Genomic_DNA"/>
</dbReference>
<dbReference type="Gene3D" id="3.40.50.150">
    <property type="entry name" value="Vaccinia Virus protein VP39"/>
    <property type="match status" value="1"/>
</dbReference>
<reference evidence="3 4" key="1">
    <citation type="submission" date="2020-11" db="EMBL/GenBank/DDBJ databases">
        <title>Carbohydrate-dependent, anaerobic sulfur respiration: A novel catabolism in halophilic archaea.</title>
        <authorList>
            <person name="Sorokin D.Y."/>
            <person name="Messina E."/>
            <person name="Smedile F."/>
            <person name="La Cono V."/>
            <person name="Hallsworth J.E."/>
            <person name="Yakimov M.M."/>
        </authorList>
    </citation>
    <scope>NUCLEOTIDE SEQUENCE [LARGE SCALE GENOMIC DNA]</scope>
    <source>
        <strain evidence="3 4">HSR12-2</strain>
    </source>
</reference>
<feature type="domain" description="DUF1156" evidence="2">
    <location>
        <begin position="25"/>
        <end position="96"/>
    </location>
</feature>
<organism evidence="3 4">
    <name type="scientific">Halapricum desulfuricans</name>
    <dbReference type="NCBI Taxonomy" id="2841257"/>
    <lineage>
        <taxon>Archaea</taxon>
        <taxon>Methanobacteriati</taxon>
        <taxon>Methanobacteriota</taxon>
        <taxon>Stenosarchaea group</taxon>
        <taxon>Halobacteria</taxon>
        <taxon>Halobacteriales</taxon>
        <taxon>Haloarculaceae</taxon>
        <taxon>Halapricum</taxon>
    </lineage>
</organism>
<dbReference type="KEGG" id="hds:HSR122_2217"/>
<protein>
    <submittedName>
        <fullName evidence="3">Adenine-specific DNA methylase containing a Zn-ribbon</fullName>
    </submittedName>
</protein>
<dbReference type="InterPro" id="IPR002052">
    <property type="entry name" value="DNA_methylase_N6_adenine_CS"/>
</dbReference>
<dbReference type="RefSeq" id="WP_229109772.1">
    <property type="nucleotide sequence ID" value="NZ_CP064788.1"/>
</dbReference>
<dbReference type="GO" id="GO:0003676">
    <property type="term" value="F:nucleic acid binding"/>
    <property type="evidence" value="ECO:0007669"/>
    <property type="project" value="InterPro"/>
</dbReference>
<dbReference type="GO" id="GO:0008168">
    <property type="term" value="F:methyltransferase activity"/>
    <property type="evidence" value="ECO:0007669"/>
    <property type="project" value="UniProtKB-KW"/>
</dbReference>
<evidence type="ECO:0000256" key="1">
    <source>
        <dbReference type="SAM" id="MobiDB-lite"/>
    </source>
</evidence>
<keyword evidence="3" id="KW-0808">Transferase</keyword>
<evidence type="ECO:0000259" key="2">
    <source>
        <dbReference type="Pfam" id="PF06634"/>
    </source>
</evidence>
<dbReference type="Proteomes" id="UP000662973">
    <property type="component" value="Chromosome"/>
</dbReference>
<evidence type="ECO:0000313" key="4">
    <source>
        <dbReference type="Proteomes" id="UP000662973"/>
    </source>
</evidence>
<proteinExistence type="predicted"/>
<feature type="compositionally biased region" description="Basic and acidic residues" evidence="1">
    <location>
        <begin position="953"/>
        <end position="965"/>
    </location>
</feature>
<dbReference type="SUPFAM" id="SSF53335">
    <property type="entry name" value="S-adenosyl-L-methionine-dependent methyltransferases"/>
    <property type="match status" value="2"/>
</dbReference>
<dbReference type="InterPro" id="IPR009537">
    <property type="entry name" value="DUF1156"/>
</dbReference>
<feature type="region of interest" description="Disordered" evidence="1">
    <location>
        <begin position="1"/>
        <end position="21"/>
    </location>
</feature>
<dbReference type="REBASE" id="472810">
    <property type="entry name" value="M.Har122ORF2217P"/>
</dbReference>
<feature type="region of interest" description="Disordered" evidence="1">
    <location>
        <begin position="837"/>
        <end position="859"/>
    </location>
</feature>
<dbReference type="PROSITE" id="PS00092">
    <property type="entry name" value="N6_MTASE"/>
    <property type="match status" value="1"/>
</dbReference>
<name>A0A897NB11_9EURY</name>
<keyword evidence="4" id="KW-1185">Reference proteome</keyword>
<feature type="region of interest" description="Disordered" evidence="1">
    <location>
        <begin position="944"/>
        <end position="965"/>
    </location>
</feature>
<evidence type="ECO:0000313" key="3">
    <source>
        <dbReference type="EMBL" id="QSG09598.1"/>
    </source>
</evidence>
<dbReference type="Pfam" id="PF06634">
    <property type="entry name" value="DUF1156"/>
    <property type="match status" value="1"/>
</dbReference>